<evidence type="ECO:0000313" key="6">
    <source>
        <dbReference type="Proteomes" id="UP000749293"/>
    </source>
</evidence>
<dbReference type="GeneID" id="55966400"/>
<dbReference type="GO" id="GO:0005829">
    <property type="term" value="C:cytosol"/>
    <property type="evidence" value="ECO:0007669"/>
    <property type="project" value="UniProtKB-SubCell"/>
</dbReference>
<comment type="subcellular location">
    <subcellularLocation>
        <location evidence="1">Cytoplasm</location>
        <location evidence="1">Cytosol</location>
    </subcellularLocation>
</comment>
<gene>
    <name evidence="5" type="ORF">GMORB2_0170</name>
</gene>
<dbReference type="Pfam" id="PF17183">
    <property type="entry name" value="Get5_C"/>
    <property type="match status" value="1"/>
</dbReference>
<protein>
    <submittedName>
        <fullName evidence="5">Ubiquitin family</fullName>
    </submittedName>
</protein>
<dbReference type="CDD" id="cd17039">
    <property type="entry name" value="Ubl_ubiquitin_like"/>
    <property type="match status" value="1"/>
</dbReference>
<evidence type="ECO:0000256" key="1">
    <source>
        <dbReference type="ARBA" id="ARBA00004514"/>
    </source>
</evidence>
<reference evidence="5" key="1">
    <citation type="submission" date="2020-03" db="EMBL/GenBank/DDBJ databases">
        <title>Site-based positive gene gene selection in Geosmithia morbida across the United States reveals a broad range of putative effectors and factors for local host and environmental adapation.</title>
        <authorList>
            <person name="Onufrak A."/>
            <person name="Murdoch R.W."/>
            <person name="Gazis R."/>
            <person name="Huff M."/>
            <person name="Staton M."/>
            <person name="Klingeman W."/>
            <person name="Hadziabdic D."/>
        </authorList>
    </citation>
    <scope>NUCLEOTIDE SEQUENCE</scope>
    <source>
        <strain evidence="5">1262</strain>
    </source>
</reference>
<dbReference type="PANTHER" id="PTHR46555:SF1">
    <property type="entry name" value="UBIQUITIN-LIKE PROTEIN 4A"/>
    <property type="match status" value="1"/>
</dbReference>
<dbReference type="EMBL" id="JAANYQ010000001">
    <property type="protein sequence ID" value="KAF4126434.1"/>
    <property type="molecule type" value="Genomic_DNA"/>
</dbReference>
<dbReference type="OrthoDB" id="5366541at2759"/>
<name>A0A9P4Z4D9_9HYPO</name>
<dbReference type="PANTHER" id="PTHR46555">
    <property type="entry name" value="UBIQUITIN-LIKE PROTEIN 4A"/>
    <property type="match status" value="1"/>
</dbReference>
<sequence length="209" mass="22579">MAEVSFAKTFVSTLDTRPLQLSADHVEDARKFPARPPHILPRMSKPMSKPNRSAAVAAGQERTVKVTLKSLRNPPLDIKLSDLPLTTSIIDIKAQVTSQTRIPVNKIKFLHNKKPVADTKVLKDVLGEGEHTSVEFSIMIIGGAAAIPPLPTEEDATAAASPAAAAVGAAALETDEFWSDLKGFLTQRLKDEQEAAKLSTLFKSSWQSS</sequence>
<keyword evidence="6" id="KW-1185">Reference proteome</keyword>
<evidence type="ECO:0000259" key="4">
    <source>
        <dbReference type="PROSITE" id="PS50053"/>
    </source>
</evidence>
<dbReference type="Pfam" id="PF12754">
    <property type="entry name" value="Get5_N"/>
    <property type="match status" value="1"/>
</dbReference>
<evidence type="ECO:0000313" key="5">
    <source>
        <dbReference type="EMBL" id="KAF4126434.1"/>
    </source>
</evidence>
<dbReference type="InterPro" id="IPR047154">
    <property type="entry name" value="UBL4A-like"/>
</dbReference>
<feature type="domain" description="Ubiquitin-like" evidence="4">
    <location>
        <begin position="64"/>
        <end position="124"/>
    </location>
</feature>
<comment type="caution">
    <text evidence="5">The sequence shown here is derived from an EMBL/GenBank/DDBJ whole genome shotgun (WGS) entry which is preliminary data.</text>
</comment>
<dbReference type="RefSeq" id="XP_035325086.1">
    <property type="nucleotide sequence ID" value="XM_035462156.1"/>
</dbReference>
<dbReference type="GO" id="GO:0006620">
    <property type="term" value="P:post-translational protein targeting to endoplasmic reticulum membrane"/>
    <property type="evidence" value="ECO:0007669"/>
    <property type="project" value="InterPro"/>
</dbReference>
<evidence type="ECO:0000256" key="3">
    <source>
        <dbReference type="SAM" id="MobiDB-lite"/>
    </source>
</evidence>
<dbReference type="PROSITE" id="PS50053">
    <property type="entry name" value="UBIQUITIN_2"/>
    <property type="match status" value="1"/>
</dbReference>
<dbReference type="InterPro" id="IPR049256">
    <property type="entry name" value="Get5_C"/>
</dbReference>
<evidence type="ECO:0000256" key="2">
    <source>
        <dbReference type="ARBA" id="ARBA00022490"/>
    </source>
</evidence>
<dbReference type="InterPro" id="IPR024737">
    <property type="entry name" value="Get5_N"/>
</dbReference>
<keyword evidence="2" id="KW-0963">Cytoplasm</keyword>
<organism evidence="5 6">
    <name type="scientific">Geosmithia morbida</name>
    <dbReference type="NCBI Taxonomy" id="1094350"/>
    <lineage>
        <taxon>Eukaryota</taxon>
        <taxon>Fungi</taxon>
        <taxon>Dikarya</taxon>
        <taxon>Ascomycota</taxon>
        <taxon>Pezizomycotina</taxon>
        <taxon>Sordariomycetes</taxon>
        <taxon>Hypocreomycetidae</taxon>
        <taxon>Hypocreales</taxon>
        <taxon>Bionectriaceae</taxon>
        <taxon>Geosmithia</taxon>
    </lineage>
</organism>
<dbReference type="Gene3D" id="1.10.286.70">
    <property type="entry name" value="Get5 dimerization domain"/>
    <property type="match status" value="1"/>
</dbReference>
<accession>A0A9P4Z4D9</accession>
<dbReference type="AlphaFoldDB" id="A0A9P4Z4D9"/>
<dbReference type="SUPFAM" id="SSF54236">
    <property type="entry name" value="Ubiquitin-like"/>
    <property type="match status" value="1"/>
</dbReference>
<dbReference type="InterPro" id="IPR000626">
    <property type="entry name" value="Ubiquitin-like_dom"/>
</dbReference>
<dbReference type="Gene3D" id="3.10.20.90">
    <property type="entry name" value="Phosphatidylinositol 3-kinase Catalytic Subunit, Chain A, domain 1"/>
    <property type="match status" value="1"/>
</dbReference>
<dbReference type="InterPro" id="IPR029071">
    <property type="entry name" value="Ubiquitin-like_domsf"/>
</dbReference>
<proteinExistence type="predicted"/>
<feature type="region of interest" description="Disordered" evidence="3">
    <location>
        <begin position="34"/>
        <end position="59"/>
    </location>
</feature>
<dbReference type="Proteomes" id="UP000749293">
    <property type="component" value="Unassembled WGS sequence"/>
</dbReference>